<gene>
    <name evidence="1" type="ORF">SDC9_166207</name>
</gene>
<dbReference type="EMBL" id="VSSQ01066262">
    <property type="protein sequence ID" value="MPN18842.1"/>
    <property type="molecule type" value="Genomic_DNA"/>
</dbReference>
<reference evidence="1" key="1">
    <citation type="submission" date="2019-08" db="EMBL/GenBank/DDBJ databases">
        <authorList>
            <person name="Kucharzyk K."/>
            <person name="Murdoch R.W."/>
            <person name="Higgins S."/>
            <person name="Loffler F."/>
        </authorList>
    </citation>
    <scope>NUCLEOTIDE SEQUENCE</scope>
</reference>
<name>A0A645FYQ5_9ZZZZ</name>
<proteinExistence type="predicted"/>
<organism evidence="1">
    <name type="scientific">bioreactor metagenome</name>
    <dbReference type="NCBI Taxonomy" id="1076179"/>
    <lineage>
        <taxon>unclassified sequences</taxon>
        <taxon>metagenomes</taxon>
        <taxon>ecological metagenomes</taxon>
    </lineage>
</organism>
<evidence type="ECO:0000313" key="1">
    <source>
        <dbReference type="EMBL" id="MPN18842.1"/>
    </source>
</evidence>
<comment type="caution">
    <text evidence="1">The sequence shown here is derived from an EMBL/GenBank/DDBJ whole genome shotgun (WGS) entry which is preliminary data.</text>
</comment>
<sequence length="129" mass="14870">MNSSYHMIPLVVQNNRNTIGCGGTQKNIFFNSYSCIHTIQSLNGYSMIKIEKSLIYRQYLGPMRLVRNDKPAYIHIEHTGKYCTIFTDIQRTVIRKIPHIEGRVRSVTHPTLTGSSKMNNILFPVEKIK</sequence>
<dbReference type="AlphaFoldDB" id="A0A645FYQ5"/>
<protein>
    <submittedName>
        <fullName evidence="1">Uncharacterized protein</fullName>
    </submittedName>
</protein>
<accession>A0A645FYQ5</accession>